<keyword evidence="1 2" id="KW-0732">Signal</keyword>
<dbReference type="SUPFAM" id="SSF56925">
    <property type="entry name" value="OMPA-like"/>
    <property type="match status" value="1"/>
</dbReference>
<organism evidence="4 5">
    <name type="scientific">Candidatus Fervidibacter japonicus</name>
    <dbReference type="NCBI Taxonomy" id="2035412"/>
    <lineage>
        <taxon>Bacteria</taxon>
        <taxon>Candidatus Fervidibacterota</taxon>
        <taxon>Candidatus Fervidibacter</taxon>
    </lineage>
</organism>
<dbReference type="Proteomes" id="UP000236173">
    <property type="component" value="Unassembled WGS sequence"/>
</dbReference>
<dbReference type="InterPro" id="IPR027385">
    <property type="entry name" value="Beta-barrel_OMP"/>
</dbReference>
<name>A0A2H5XAC1_9BACT</name>
<evidence type="ECO:0000259" key="3">
    <source>
        <dbReference type="Pfam" id="PF13505"/>
    </source>
</evidence>
<sequence>MWRRMLSVAALAFAAALPAAAQEAPQPPGWAFRLGVWYPTSSSVRDATTDFWVYFGVERNFPTIGIVSLDYTEGSDTNNKVRMLSLFVNARQNYAPRLDLLAGLGLVYADVDAPGGGKTRLRLGGTVGVVYNLAPRTELQLRYQTAGFKEANGFVLTVNFRF</sequence>
<dbReference type="EMBL" id="BEHT01000005">
    <property type="protein sequence ID" value="GBC98057.1"/>
    <property type="molecule type" value="Genomic_DNA"/>
</dbReference>
<dbReference type="Gene3D" id="2.40.160.20">
    <property type="match status" value="1"/>
</dbReference>
<evidence type="ECO:0000256" key="1">
    <source>
        <dbReference type="ARBA" id="ARBA00022729"/>
    </source>
</evidence>
<evidence type="ECO:0000256" key="2">
    <source>
        <dbReference type="SAM" id="SignalP"/>
    </source>
</evidence>
<comment type="caution">
    <text evidence="4">The sequence shown here is derived from an EMBL/GenBank/DDBJ whole genome shotgun (WGS) entry which is preliminary data.</text>
</comment>
<feature type="domain" description="Outer membrane protein beta-barrel" evidence="3">
    <location>
        <begin position="9"/>
        <end position="162"/>
    </location>
</feature>
<feature type="chain" id="PRO_5014114866" description="Outer membrane protein beta-barrel domain-containing protein" evidence="2">
    <location>
        <begin position="22"/>
        <end position="162"/>
    </location>
</feature>
<evidence type="ECO:0000313" key="5">
    <source>
        <dbReference type="Proteomes" id="UP000236173"/>
    </source>
</evidence>
<accession>A0A2H5XAC1</accession>
<reference evidence="5" key="1">
    <citation type="submission" date="2017-09" db="EMBL/GenBank/DDBJ databases">
        <title>Metaegenomics of thermophilic ammonia-oxidizing enrichment culture.</title>
        <authorList>
            <person name="Kato S."/>
            <person name="Suzuki K."/>
        </authorList>
    </citation>
    <scope>NUCLEOTIDE SEQUENCE [LARGE SCALE GENOMIC DNA]</scope>
</reference>
<gene>
    <name evidence="4" type="ORF">HRbin17_00552</name>
</gene>
<proteinExistence type="predicted"/>
<evidence type="ECO:0000313" key="4">
    <source>
        <dbReference type="EMBL" id="GBC98057.1"/>
    </source>
</evidence>
<dbReference type="AlphaFoldDB" id="A0A2H5XAC1"/>
<dbReference type="Pfam" id="PF13505">
    <property type="entry name" value="OMP_b-brl"/>
    <property type="match status" value="1"/>
</dbReference>
<protein>
    <recommendedName>
        <fullName evidence="3">Outer membrane protein beta-barrel domain-containing protein</fullName>
    </recommendedName>
</protein>
<feature type="signal peptide" evidence="2">
    <location>
        <begin position="1"/>
        <end position="21"/>
    </location>
</feature>
<dbReference type="InterPro" id="IPR011250">
    <property type="entry name" value="OMP/PagP_B-barrel"/>
</dbReference>